<dbReference type="AlphaFoldDB" id="A0A2M8EXS8"/>
<gene>
    <name evidence="1" type="ORF">CO051_04680</name>
</gene>
<evidence type="ECO:0000313" key="2">
    <source>
        <dbReference type="Proteomes" id="UP000231383"/>
    </source>
</evidence>
<name>A0A2M8EXS8_9BACT</name>
<evidence type="ECO:0008006" key="3">
    <source>
        <dbReference type="Google" id="ProtNLM"/>
    </source>
</evidence>
<comment type="caution">
    <text evidence="1">The sequence shown here is derived from an EMBL/GenBank/DDBJ whole genome shotgun (WGS) entry which is preliminary data.</text>
</comment>
<dbReference type="SUPFAM" id="SSF82171">
    <property type="entry name" value="DPP6 N-terminal domain-like"/>
    <property type="match status" value="1"/>
</dbReference>
<evidence type="ECO:0000313" key="1">
    <source>
        <dbReference type="EMBL" id="PJC30952.1"/>
    </source>
</evidence>
<sequence length="223" mass="26226">MDYKIDTLKKIAWLLFFCFLVFSGMVLEKTAMRRETVPTEKLAVRHTNILGTAASNGNPQVRPAIEWLNDEEFAVYRGCGTECETVYIFNLRQDGKQKLYYGVGHTWSPDKQYILAHHYAVQSGITVGDRYDNILFDLRREYPKEYVGTHKASWSPDSTKLALIIHQDEKTRMELFVFDAQKNFQKIVQKQIQTKEVNDLYWQDRKTLIYIDALENIFEENFF</sequence>
<accession>A0A2M8EXS8</accession>
<protein>
    <recommendedName>
        <fullName evidence="3">Dipeptidylpeptidase IV N-terminal domain-containing protein</fullName>
    </recommendedName>
</protein>
<dbReference type="EMBL" id="PFSC01000123">
    <property type="protein sequence ID" value="PJC30952.1"/>
    <property type="molecule type" value="Genomic_DNA"/>
</dbReference>
<reference evidence="2" key="1">
    <citation type="submission" date="2017-09" db="EMBL/GenBank/DDBJ databases">
        <title>Depth-based differentiation of microbial function through sediment-hosted aquifers and enrichment of novel symbionts in the deep terrestrial subsurface.</title>
        <authorList>
            <person name="Probst A.J."/>
            <person name="Ladd B."/>
            <person name="Jarett J.K."/>
            <person name="Geller-Mcgrath D.E."/>
            <person name="Sieber C.M.K."/>
            <person name="Emerson J.B."/>
            <person name="Anantharaman K."/>
            <person name="Thomas B.C."/>
            <person name="Malmstrom R."/>
            <person name="Stieglmeier M."/>
            <person name="Klingl A."/>
            <person name="Woyke T."/>
            <person name="Ryan C.M."/>
            <person name="Banfield J.F."/>
        </authorList>
    </citation>
    <scope>NUCLEOTIDE SEQUENCE [LARGE SCALE GENOMIC DNA]</scope>
</reference>
<dbReference type="Proteomes" id="UP000231383">
    <property type="component" value="Unassembled WGS sequence"/>
</dbReference>
<proteinExistence type="predicted"/>
<organism evidence="1 2">
    <name type="scientific">Candidatus Roizmanbacteria bacterium CG_4_9_14_0_2_um_filter_39_13</name>
    <dbReference type="NCBI Taxonomy" id="1974839"/>
    <lineage>
        <taxon>Bacteria</taxon>
        <taxon>Candidatus Roizmaniibacteriota</taxon>
    </lineage>
</organism>